<sequence length="81" mass="9390">MTDPLLATIHCPKPTLLSEILLCHCCDTPAHPKSTMCLQLNSGKLIFQWTTRRDTFCVIYKMLLIYNCQITCQRYDYFGVD</sequence>
<protein>
    <submittedName>
        <fullName evidence="1">Uncharacterized protein</fullName>
    </submittedName>
</protein>
<evidence type="ECO:0000313" key="2">
    <source>
        <dbReference type="Proteomes" id="UP000055048"/>
    </source>
</evidence>
<dbReference type="EMBL" id="JYDJ01000008">
    <property type="protein sequence ID" value="KRX50170.1"/>
    <property type="molecule type" value="Genomic_DNA"/>
</dbReference>
<dbReference type="Proteomes" id="UP000055048">
    <property type="component" value="Unassembled WGS sequence"/>
</dbReference>
<comment type="caution">
    <text evidence="1">The sequence shown here is derived from an EMBL/GenBank/DDBJ whole genome shotgun (WGS) entry which is preliminary data.</text>
</comment>
<evidence type="ECO:0000313" key="1">
    <source>
        <dbReference type="EMBL" id="KRX50170.1"/>
    </source>
</evidence>
<organism evidence="1 2">
    <name type="scientific">Trichinella murrelli</name>
    <dbReference type="NCBI Taxonomy" id="144512"/>
    <lineage>
        <taxon>Eukaryota</taxon>
        <taxon>Metazoa</taxon>
        <taxon>Ecdysozoa</taxon>
        <taxon>Nematoda</taxon>
        <taxon>Enoplea</taxon>
        <taxon>Dorylaimia</taxon>
        <taxon>Trichinellida</taxon>
        <taxon>Trichinellidae</taxon>
        <taxon>Trichinella</taxon>
    </lineage>
</organism>
<name>A0A0V0UG10_9BILA</name>
<reference evidence="1 2" key="1">
    <citation type="submission" date="2015-01" db="EMBL/GenBank/DDBJ databases">
        <title>Evolution of Trichinella species and genotypes.</title>
        <authorList>
            <person name="Korhonen P.K."/>
            <person name="Edoardo P."/>
            <person name="Giuseppe L.R."/>
            <person name="Gasser R.B."/>
        </authorList>
    </citation>
    <scope>NUCLEOTIDE SEQUENCE [LARGE SCALE GENOMIC DNA]</scope>
    <source>
        <strain evidence="1">ISS417</strain>
    </source>
</reference>
<dbReference type="AlphaFoldDB" id="A0A0V0UG10"/>
<accession>A0A0V0UG10</accession>
<keyword evidence="2" id="KW-1185">Reference proteome</keyword>
<proteinExistence type="predicted"/>
<gene>
    <name evidence="1" type="ORF">T05_14838</name>
</gene>